<keyword evidence="2 3" id="KW-0449">Lipoprotein</keyword>
<keyword evidence="2" id="KW-0732">Signal</keyword>
<evidence type="ECO:0000313" key="4">
    <source>
        <dbReference type="Proteomes" id="UP001260715"/>
    </source>
</evidence>
<organism evidence="3 4">
    <name type="scientific">Herbaspirillum frisingense</name>
    <dbReference type="NCBI Taxonomy" id="92645"/>
    <lineage>
        <taxon>Bacteria</taxon>
        <taxon>Pseudomonadati</taxon>
        <taxon>Pseudomonadota</taxon>
        <taxon>Betaproteobacteria</taxon>
        <taxon>Burkholderiales</taxon>
        <taxon>Oxalobacteraceae</taxon>
        <taxon>Herbaspirillum</taxon>
    </lineage>
</organism>
<comment type="caution">
    <text evidence="3">The sequence shown here is derived from an EMBL/GenBank/DDBJ whole genome shotgun (WGS) entry which is preliminary data.</text>
</comment>
<evidence type="ECO:0000256" key="1">
    <source>
        <dbReference type="ARBA" id="ARBA00007613"/>
    </source>
</evidence>
<protein>
    <submittedName>
        <fullName evidence="3">NodT family efflux transporter outer membrane factor (OMF) lipoprotein</fullName>
    </submittedName>
</protein>
<keyword evidence="2" id="KW-1134">Transmembrane beta strand</keyword>
<keyword evidence="4" id="KW-1185">Reference proteome</keyword>
<accession>A0ABU1P844</accession>
<dbReference type="RefSeq" id="WP_102662975.1">
    <property type="nucleotide sequence ID" value="NZ_JAVDSJ010000001.1"/>
</dbReference>
<dbReference type="Proteomes" id="UP001260715">
    <property type="component" value="Unassembled WGS sequence"/>
</dbReference>
<gene>
    <name evidence="3" type="ORF">J2W50_000256</name>
</gene>
<keyword evidence="2" id="KW-0812">Transmembrane</keyword>
<dbReference type="PANTHER" id="PTHR30203:SF32">
    <property type="entry name" value="CATION EFFLUX SYSTEM PROTEIN CUSC"/>
    <property type="match status" value="1"/>
</dbReference>
<evidence type="ECO:0000313" key="3">
    <source>
        <dbReference type="EMBL" id="MDR6582081.1"/>
    </source>
</evidence>
<feature type="signal peptide" evidence="2">
    <location>
        <begin position="1"/>
        <end position="30"/>
    </location>
</feature>
<dbReference type="SUPFAM" id="SSF56954">
    <property type="entry name" value="Outer membrane efflux proteins (OEP)"/>
    <property type="match status" value="1"/>
</dbReference>
<comment type="similarity">
    <text evidence="1 2">Belongs to the outer membrane factor (OMF) (TC 1.B.17) family.</text>
</comment>
<dbReference type="PROSITE" id="PS51257">
    <property type="entry name" value="PROKAR_LIPOPROTEIN"/>
    <property type="match status" value="1"/>
</dbReference>
<keyword evidence="2" id="KW-0564">Palmitate</keyword>
<comment type="subcellular location">
    <subcellularLocation>
        <location evidence="2">Cell membrane</location>
        <topology evidence="2">Lipid-anchor</topology>
    </subcellularLocation>
</comment>
<proteinExistence type="inferred from homology"/>
<dbReference type="InterPro" id="IPR003423">
    <property type="entry name" value="OMP_efflux"/>
</dbReference>
<dbReference type="InterPro" id="IPR010131">
    <property type="entry name" value="MdtP/NodT-like"/>
</dbReference>
<dbReference type="Gene3D" id="1.20.1600.10">
    <property type="entry name" value="Outer membrane efflux proteins (OEP)"/>
    <property type="match status" value="1"/>
</dbReference>
<keyword evidence="2" id="KW-0472">Membrane</keyword>
<dbReference type="NCBIfam" id="TIGR01845">
    <property type="entry name" value="outer_NodT"/>
    <property type="match status" value="1"/>
</dbReference>
<feature type="chain" id="PRO_5044997720" evidence="2">
    <location>
        <begin position="31"/>
        <end position="468"/>
    </location>
</feature>
<dbReference type="EMBL" id="JAVDSJ010000001">
    <property type="protein sequence ID" value="MDR6582081.1"/>
    <property type="molecule type" value="Genomic_DNA"/>
</dbReference>
<name>A0ABU1P844_9BURK</name>
<dbReference type="Pfam" id="PF02321">
    <property type="entry name" value="OEP"/>
    <property type="match status" value="2"/>
</dbReference>
<dbReference type="PANTHER" id="PTHR30203">
    <property type="entry name" value="OUTER MEMBRANE CATION EFFLUX PROTEIN"/>
    <property type="match status" value="1"/>
</dbReference>
<reference evidence="3 4" key="1">
    <citation type="submission" date="2023-07" db="EMBL/GenBank/DDBJ databases">
        <title>Sorghum-associated microbial communities from plants grown in Nebraska, USA.</title>
        <authorList>
            <person name="Schachtman D."/>
        </authorList>
    </citation>
    <scope>NUCLEOTIDE SEQUENCE [LARGE SCALE GENOMIC DNA]</scope>
    <source>
        <strain evidence="3 4">596</strain>
    </source>
</reference>
<evidence type="ECO:0000256" key="2">
    <source>
        <dbReference type="RuleBase" id="RU362097"/>
    </source>
</evidence>
<dbReference type="Gene3D" id="2.20.200.10">
    <property type="entry name" value="Outer membrane efflux proteins (OEP)"/>
    <property type="match status" value="1"/>
</dbReference>
<sequence>MSKPLPSPLPLLLALALLGGCSSLTRTPYAPPVTQAPPAWQQAPAAGTVDAQRWWQGFGDAELTRLIDEVLRKNNNLAAATIKVRRAQLLAGLADDAFVPALGGQLGSSASKPLSGNNRSTTRQSQNSITLSYEVDLWGRLGANYDAARWEALATEQDRAATALTMVGTTANLYWTGAFLNQRIRTAEQSIAYARKTLELVNTQYGAGAVSSLEVLTAQQNLLSQQSSYTDLIRQRVENDNALAILFDSPPGQVFTLPPSLPEQPLPALEAGLPADLLGRRPDLRAAELRLRSALANVDLTRLGFYPQLNLTGTLGTSSDALLRLVQNPIATLGAQLTLPFLQQTQMKLKVGVSQADYDSAVTNFRQTLYSAFSDVENALAARQQYANQQALLVRNLEVAQAAERLFELRYRAGSVTLQAWLDQQDKRRTAETSLAQTRLNQLKNQMTLYQALGGDARATPPAMPPAQ</sequence>